<protein>
    <submittedName>
        <fullName evidence="2">Uncharacterized protein</fullName>
    </submittedName>
</protein>
<dbReference type="EMBL" id="CM007384">
    <property type="protein sequence ID" value="ONK71210.1"/>
    <property type="molecule type" value="Genomic_DNA"/>
</dbReference>
<feature type="compositionally biased region" description="Basic and acidic residues" evidence="1">
    <location>
        <begin position="1"/>
        <end position="10"/>
    </location>
</feature>
<dbReference type="Gene3D" id="3.90.228.10">
    <property type="match status" value="1"/>
</dbReference>
<proteinExistence type="predicted"/>
<dbReference type="PANTHER" id="PTHR32263">
    <property type="entry name" value="INACTIVE POLY [ADP-RIBOSE] POLYMERASE SRO4-RELATED"/>
    <property type="match status" value="1"/>
</dbReference>
<feature type="region of interest" description="Disordered" evidence="1">
    <location>
        <begin position="1"/>
        <end position="27"/>
    </location>
</feature>
<name>A0A5P1F435_ASPOF</name>
<reference evidence="3" key="1">
    <citation type="journal article" date="2017" name="Nat. Commun.">
        <title>The asparagus genome sheds light on the origin and evolution of a young Y chromosome.</title>
        <authorList>
            <person name="Harkess A."/>
            <person name="Zhou J."/>
            <person name="Xu C."/>
            <person name="Bowers J.E."/>
            <person name="Van der Hulst R."/>
            <person name="Ayyampalayam S."/>
            <person name="Mercati F."/>
            <person name="Riccardi P."/>
            <person name="McKain M.R."/>
            <person name="Kakrana A."/>
            <person name="Tang H."/>
            <person name="Ray J."/>
            <person name="Groenendijk J."/>
            <person name="Arikit S."/>
            <person name="Mathioni S.M."/>
            <person name="Nakano M."/>
            <person name="Shan H."/>
            <person name="Telgmann-Rauber A."/>
            <person name="Kanno A."/>
            <person name="Yue Z."/>
            <person name="Chen H."/>
            <person name="Li W."/>
            <person name="Chen Y."/>
            <person name="Xu X."/>
            <person name="Zhang Y."/>
            <person name="Luo S."/>
            <person name="Chen H."/>
            <person name="Gao J."/>
            <person name="Mao Z."/>
            <person name="Pires J.C."/>
            <person name="Luo M."/>
            <person name="Kudrna D."/>
            <person name="Wing R.A."/>
            <person name="Meyers B.C."/>
            <person name="Yi K."/>
            <person name="Kong H."/>
            <person name="Lavrijsen P."/>
            <person name="Sunseri F."/>
            <person name="Falavigna A."/>
            <person name="Ye Y."/>
            <person name="Leebens-Mack J.H."/>
            <person name="Chen G."/>
        </authorList>
    </citation>
    <scope>NUCLEOTIDE SEQUENCE [LARGE SCALE GENOMIC DNA]</scope>
    <source>
        <strain evidence="3">cv. DH0086</strain>
    </source>
</reference>
<dbReference type="AlphaFoldDB" id="A0A5P1F435"/>
<organism evidence="2 3">
    <name type="scientific">Asparagus officinalis</name>
    <name type="common">Garden asparagus</name>
    <dbReference type="NCBI Taxonomy" id="4686"/>
    <lineage>
        <taxon>Eukaryota</taxon>
        <taxon>Viridiplantae</taxon>
        <taxon>Streptophyta</taxon>
        <taxon>Embryophyta</taxon>
        <taxon>Tracheophyta</taxon>
        <taxon>Spermatophyta</taxon>
        <taxon>Magnoliopsida</taxon>
        <taxon>Liliopsida</taxon>
        <taxon>Asparagales</taxon>
        <taxon>Asparagaceae</taxon>
        <taxon>Asparagoideae</taxon>
        <taxon>Asparagus</taxon>
    </lineage>
</organism>
<feature type="compositionally biased region" description="Polar residues" evidence="1">
    <location>
        <begin position="17"/>
        <end position="27"/>
    </location>
</feature>
<evidence type="ECO:0000256" key="1">
    <source>
        <dbReference type="SAM" id="MobiDB-lite"/>
    </source>
</evidence>
<dbReference type="Gramene" id="ONK71210">
    <property type="protein sequence ID" value="ONK71210"/>
    <property type="gene ID" value="A4U43_C04F6020"/>
</dbReference>
<evidence type="ECO:0000313" key="2">
    <source>
        <dbReference type="EMBL" id="ONK71210.1"/>
    </source>
</evidence>
<keyword evidence="3" id="KW-1185">Reference proteome</keyword>
<dbReference type="InterPro" id="IPR044964">
    <property type="entry name" value="RCD1/SRO1-5"/>
</dbReference>
<dbReference type="Proteomes" id="UP000243459">
    <property type="component" value="Chromosome 4"/>
</dbReference>
<dbReference type="PANTHER" id="PTHR32263:SF12">
    <property type="entry name" value="INACTIVE POLY [ADP-RIBOSE] POLYMERASE SRO4-RELATED"/>
    <property type="match status" value="1"/>
</dbReference>
<sequence>MVDMDERSWSEEEQLDTESCCSESGSVTDGPISNMIDGVNGVLKLNEEGDEYIILKHQFYLSIGTLSQQCTVVNAYRSLHSSPTKKAQVESFRIFKEAMEARGMQMLFIPGYGASKDEVDRIMKDGFRVYGLLENAGIYGFGLHLCPELSARKSLISAPISEDGDFDLSCHLGKHRDDTSRLKTIRSKI</sequence>
<gene>
    <name evidence="2" type="ORF">A4U43_C04F6020</name>
</gene>
<evidence type="ECO:0000313" key="3">
    <source>
        <dbReference type="Proteomes" id="UP000243459"/>
    </source>
</evidence>
<accession>A0A5P1F435</accession>